<dbReference type="GO" id="GO:0004519">
    <property type="term" value="F:endonuclease activity"/>
    <property type="evidence" value="ECO:0007669"/>
    <property type="project" value="UniProtKB-KW"/>
</dbReference>
<dbReference type="InterPro" id="IPR028904">
    <property type="entry name" value="Tox-REase-5_dom"/>
</dbReference>
<protein>
    <submittedName>
        <fullName evidence="3">Restriction endonuclease fold toxin 5 domain-containing protein</fullName>
    </submittedName>
</protein>
<keyword evidence="3" id="KW-0540">Nuclease</keyword>
<accession>A0ABT1AR34</accession>
<dbReference type="RefSeq" id="WP_252683690.1">
    <property type="nucleotide sequence ID" value="NZ_JAMXHT010000008.1"/>
</dbReference>
<keyword evidence="1" id="KW-0732">Signal</keyword>
<comment type="caution">
    <text evidence="3">The sequence shown here is derived from an EMBL/GenBank/DDBJ whole genome shotgun (WGS) entry which is preliminary data.</text>
</comment>
<feature type="chain" id="PRO_5047529266" evidence="1">
    <location>
        <begin position="29"/>
        <end position="141"/>
    </location>
</feature>
<keyword evidence="3" id="KW-0378">Hydrolase</keyword>
<gene>
    <name evidence="3" type="ORF">NG900_21950</name>
</gene>
<keyword evidence="3" id="KW-0255">Endonuclease</keyword>
<reference evidence="3" key="2">
    <citation type="journal article" date="2023" name="Front. Microbiol.">
        <title>Ralstonia chuxiongensis sp. nov., Ralstonia mojiangensis sp. nov., and Ralstonia soli sp. nov., isolated from tobacco fields, are three novel species in the family Burkholderiaceae.</title>
        <authorList>
            <person name="Lu C.H."/>
            <person name="Zhang Y.Y."/>
            <person name="Jiang N."/>
            <person name="Chen W."/>
            <person name="Shao X."/>
            <person name="Zhao Z.M."/>
            <person name="Lu W.L."/>
            <person name="Hu X."/>
            <person name="Xi Y.X."/>
            <person name="Zou S.Y."/>
            <person name="Wei Q.J."/>
            <person name="Lin Z.L."/>
            <person name="Gong L."/>
            <person name="Gai X.T."/>
            <person name="Zhang L.Q."/>
            <person name="Li J.Y."/>
            <person name="Jin Y."/>
            <person name="Xia Z.Y."/>
        </authorList>
    </citation>
    <scope>NUCLEOTIDE SEQUENCE</scope>
    <source>
        <strain evidence="3">21MJYT02-11</strain>
    </source>
</reference>
<reference evidence="3" key="1">
    <citation type="submission" date="2022-06" db="EMBL/GenBank/DDBJ databases">
        <authorList>
            <person name="Lu C.-H."/>
        </authorList>
    </citation>
    <scope>NUCLEOTIDE SEQUENCE</scope>
    <source>
        <strain evidence="3">21MJYT02-11</strain>
    </source>
</reference>
<dbReference type="EMBL" id="JAMXHT010000008">
    <property type="protein sequence ID" value="MCO5400873.1"/>
    <property type="molecule type" value="Genomic_DNA"/>
</dbReference>
<proteinExistence type="predicted"/>
<dbReference type="Pfam" id="PF15648">
    <property type="entry name" value="Tox-REase-5"/>
    <property type="match status" value="1"/>
</dbReference>
<sequence length="141" mass="15314">MKHQILTRSRRWLAAAALQFLVAFNVLAVTPPLAVGEMRVISSGESMKPANSMYQKQVTGMPTGQSAAVGVDKSVSRPGYVKFDGVNKAKRELTEVKGFGYKVDKEGNWKSGRVSEKMQAKLDKQAGRQLTAAKAAGMKVK</sequence>
<feature type="signal peptide" evidence="1">
    <location>
        <begin position="1"/>
        <end position="28"/>
    </location>
</feature>
<evidence type="ECO:0000313" key="3">
    <source>
        <dbReference type="EMBL" id="MCO5400873.1"/>
    </source>
</evidence>
<evidence type="ECO:0000256" key="1">
    <source>
        <dbReference type="SAM" id="SignalP"/>
    </source>
</evidence>
<evidence type="ECO:0000313" key="4">
    <source>
        <dbReference type="Proteomes" id="UP001162811"/>
    </source>
</evidence>
<organism evidence="3 4">
    <name type="scientific">Ralstonia soli</name>
    <dbReference type="NCBI Taxonomy" id="2953896"/>
    <lineage>
        <taxon>Bacteria</taxon>
        <taxon>Pseudomonadati</taxon>
        <taxon>Pseudomonadota</taxon>
        <taxon>Betaproteobacteria</taxon>
        <taxon>Burkholderiales</taxon>
        <taxon>Burkholderiaceae</taxon>
        <taxon>Ralstonia</taxon>
    </lineage>
</organism>
<keyword evidence="4" id="KW-1185">Reference proteome</keyword>
<dbReference type="Proteomes" id="UP001162811">
    <property type="component" value="Unassembled WGS sequence"/>
</dbReference>
<evidence type="ECO:0000259" key="2">
    <source>
        <dbReference type="Pfam" id="PF15648"/>
    </source>
</evidence>
<feature type="domain" description="Tox-REase-5" evidence="2">
    <location>
        <begin position="53"/>
        <end position="139"/>
    </location>
</feature>
<name>A0ABT1AR34_9RALS</name>